<proteinExistence type="predicted"/>
<evidence type="ECO:0000256" key="1">
    <source>
        <dbReference type="ARBA" id="ARBA00004613"/>
    </source>
</evidence>
<dbReference type="SUPFAM" id="SSF101898">
    <property type="entry name" value="NHL repeat"/>
    <property type="match status" value="1"/>
</dbReference>
<feature type="chain" id="PRO_5047401288" description="AB hydrolase-1 domain-containing protein" evidence="3">
    <location>
        <begin position="22"/>
        <end position="578"/>
    </location>
</feature>
<dbReference type="SUPFAM" id="SSF53474">
    <property type="entry name" value="alpha/beta-Hydrolases"/>
    <property type="match status" value="1"/>
</dbReference>
<gene>
    <name evidence="5" type="ORF">GCM10007874_59780</name>
</gene>
<reference evidence="6" key="1">
    <citation type="journal article" date="2019" name="Int. J. Syst. Evol. Microbiol.">
        <title>The Global Catalogue of Microorganisms (GCM) 10K type strain sequencing project: providing services to taxonomists for standard genome sequencing and annotation.</title>
        <authorList>
            <consortium name="The Broad Institute Genomics Platform"/>
            <consortium name="The Broad Institute Genome Sequencing Center for Infectious Disease"/>
            <person name="Wu L."/>
            <person name="Ma J."/>
        </authorList>
    </citation>
    <scope>NUCLEOTIDE SEQUENCE [LARGE SCALE GENOMIC DNA]</scope>
    <source>
        <strain evidence="6">NBRC 101365</strain>
    </source>
</reference>
<dbReference type="Gene3D" id="3.40.50.1820">
    <property type="entry name" value="alpha/beta hydrolase"/>
    <property type="match status" value="1"/>
</dbReference>
<dbReference type="EMBL" id="BSPC01000068">
    <property type="protein sequence ID" value="GLS22958.1"/>
    <property type="molecule type" value="Genomic_DNA"/>
</dbReference>
<dbReference type="InterPro" id="IPR029058">
    <property type="entry name" value="AB_hydrolase_fold"/>
</dbReference>
<evidence type="ECO:0000313" key="5">
    <source>
        <dbReference type="EMBL" id="GLS22958.1"/>
    </source>
</evidence>
<organism evidence="5 6">
    <name type="scientific">Labrys miyagiensis</name>
    <dbReference type="NCBI Taxonomy" id="346912"/>
    <lineage>
        <taxon>Bacteria</taxon>
        <taxon>Pseudomonadati</taxon>
        <taxon>Pseudomonadota</taxon>
        <taxon>Alphaproteobacteria</taxon>
        <taxon>Hyphomicrobiales</taxon>
        <taxon>Xanthobacteraceae</taxon>
        <taxon>Labrys</taxon>
    </lineage>
</organism>
<feature type="domain" description="AB hydrolase-1" evidence="4">
    <location>
        <begin position="324"/>
        <end position="564"/>
    </location>
</feature>
<dbReference type="InterPro" id="IPR000073">
    <property type="entry name" value="AB_hydrolase_1"/>
</dbReference>
<feature type="signal peptide" evidence="3">
    <location>
        <begin position="1"/>
        <end position="21"/>
    </location>
</feature>
<dbReference type="InterPro" id="IPR017996">
    <property type="entry name" value="MRJP/yellow-related"/>
</dbReference>
<comment type="caution">
    <text evidence="5">The sequence shown here is derived from an EMBL/GenBank/DDBJ whole genome shotgun (WGS) entry which is preliminary data.</text>
</comment>
<keyword evidence="3" id="KW-0732">Signal</keyword>
<dbReference type="Pfam" id="PF00561">
    <property type="entry name" value="Abhydrolase_1"/>
    <property type="match status" value="1"/>
</dbReference>
<keyword evidence="2" id="KW-0964">Secreted</keyword>
<dbReference type="InterPro" id="IPR050266">
    <property type="entry name" value="AB_hydrolase_sf"/>
</dbReference>
<evidence type="ECO:0000256" key="3">
    <source>
        <dbReference type="SAM" id="SignalP"/>
    </source>
</evidence>
<evidence type="ECO:0000256" key="2">
    <source>
        <dbReference type="ARBA" id="ARBA00022525"/>
    </source>
</evidence>
<name>A0ABQ6CT36_9HYPH</name>
<evidence type="ECO:0000313" key="6">
    <source>
        <dbReference type="Proteomes" id="UP001156882"/>
    </source>
</evidence>
<dbReference type="PRINTS" id="PR00111">
    <property type="entry name" value="ABHYDROLASE"/>
</dbReference>
<dbReference type="Proteomes" id="UP001156882">
    <property type="component" value="Unassembled WGS sequence"/>
</dbReference>
<comment type="subcellular location">
    <subcellularLocation>
        <location evidence="1">Secreted</location>
    </subcellularLocation>
</comment>
<dbReference type="InterPro" id="IPR011042">
    <property type="entry name" value="6-blade_b-propeller_TolB-like"/>
</dbReference>
<accession>A0ABQ6CT36</accession>
<dbReference type="Gene3D" id="2.120.10.30">
    <property type="entry name" value="TolB, C-terminal domain"/>
    <property type="match status" value="1"/>
</dbReference>
<dbReference type="PANTHER" id="PTHR43798:SF33">
    <property type="entry name" value="HYDROLASE, PUTATIVE (AFU_ORTHOLOGUE AFUA_2G14860)-RELATED"/>
    <property type="match status" value="1"/>
</dbReference>
<dbReference type="RefSeq" id="WP_348536509.1">
    <property type="nucleotide sequence ID" value="NZ_BSPC01000068.1"/>
</dbReference>
<sequence length="578" mass="62576">MKQRIVTCLAASLAFCNVALADEITASKSEIVAKLPYSVGNIAFTPDNQLILSHHPFYAPDIRVAKLTSPTTFVPFPNAEWNTPRKDSDHFLDNVLGLRSDEDGVVWIIDMGFRTGITPKLVGWNTRTNSLERIYYMPKPTTRDGSQPQDIVIDRKHGKFYIADEDIGPGGNGSQAAIIVIDMKSGLTRRVLEGDASTVPENIPITVDGKDLTVPGSDGKPTAIKVGCDGITMDVNSEWVYFAPLSGRSVYCIKAEDLADESIIASELSKKVERYSAKPNNGASLALGALSAHAALKPFPADFRSSQVVNADATINVRVGGHGPAVVLIHGFGETGDMWSPMAAELAKDHTVVVPDLRGMGLSSHPAGGYDKWTQAGDIRAVLDKLGIDRADIAGHDIGVMVAYAYAARYPDKTSRLVVIDSPIPGIPPWNQIVRMPALWHFNFGGRDAGRLVAGRERIYLDRFWDEFAGDPSKIDEATRRHYAAIYAKPGAMHSAFAQFLAIDQKDEADNLKAMETKLTMPVLAIGAEKAFGANVAVQMRNTATNVQEVIVPYAGHWLMDEAPAATIAAAKDFLAAH</sequence>
<dbReference type="Pfam" id="PF03022">
    <property type="entry name" value="MRJP"/>
    <property type="match status" value="1"/>
</dbReference>
<dbReference type="PANTHER" id="PTHR43798">
    <property type="entry name" value="MONOACYLGLYCEROL LIPASE"/>
    <property type="match status" value="1"/>
</dbReference>
<evidence type="ECO:0000259" key="4">
    <source>
        <dbReference type="Pfam" id="PF00561"/>
    </source>
</evidence>
<keyword evidence="6" id="KW-1185">Reference proteome</keyword>
<protein>
    <recommendedName>
        <fullName evidence="4">AB hydrolase-1 domain-containing protein</fullName>
    </recommendedName>
</protein>